<evidence type="ECO:0000259" key="16">
    <source>
        <dbReference type="PROSITE" id="PS50109"/>
    </source>
</evidence>
<dbReference type="InterPro" id="IPR036097">
    <property type="entry name" value="HisK_dim/P_sf"/>
</dbReference>
<feature type="coiled-coil region" evidence="14">
    <location>
        <begin position="425"/>
        <end position="456"/>
    </location>
</feature>
<dbReference type="AlphaFoldDB" id="A0AAW7XN73"/>
<gene>
    <name evidence="19" type="ORF">Q4490_14385</name>
    <name evidence="20" type="ORF">Q8W30_08350</name>
</gene>
<feature type="domain" description="PAC" evidence="18">
    <location>
        <begin position="384"/>
        <end position="434"/>
    </location>
</feature>
<dbReference type="InterPro" id="IPR004358">
    <property type="entry name" value="Sig_transdc_His_kin-like_C"/>
</dbReference>
<dbReference type="CDD" id="cd00130">
    <property type="entry name" value="PAS"/>
    <property type="match status" value="1"/>
</dbReference>
<sequence>MKRKHDLFLGGIAVLFVAFLSWQGFTTMRNYELANLHKAGSERLLETIRSLRVAIDQYRYLPFLLSQNRDVKQLLLVPDADNQVRVSRLLEQTNLVAGSAALLILDEQGDIVAYSNWRENTSLPRDRYRDAAFYREALSGEQGPYFVIDKSTMRPAYYLSAPIYQSQKLIGVAVLRLNIATLREQLSNESLFYVADANDSLLLTSPSFDQEHIWPLAPGHVELLLDGREITLGKHKGEYWLVQAVKLDDLQWQVGVLSPIQSANLRSAYVALSIAGVCMVLALLFLYLREAQLKRRSQRETVNAQRESEQRQRRIINTAQVGLITVDSAGKILSINSMVMQQFGVSQSLIERSPLTILFADIDQFSPLKRMLDVLKRREFSPITGYEVVGQRSDGSRFPMMFSIRMMSTAPETTYLVTIIDITRRKRLEHALQEANESLEQKVSERTLALKNAQAELLQAEKMAAMGRMSTAIVHELNQPLTAMRNYLAMLRQIREHPDMFNDNLQRLNQLVDRMASLTGQLKTFAYKKVEVTGAVDLQSVIPSVLTMFSAQMKANEIRSVIQIPETSIRVKGDQVRLEQVLVNLIGNACDALEEVAQDHPSVLTVTVSTELKWAHILISDNGDGVSEEALAHLFEPFYTTKSMGSGLGLGLSIVDNILRDLGGKISARNNSEGGLGVLVTLPLAD</sequence>
<dbReference type="Proteomes" id="UP001177341">
    <property type="component" value="Unassembled WGS sequence"/>
</dbReference>
<dbReference type="InterPro" id="IPR036890">
    <property type="entry name" value="HATPase_C_sf"/>
</dbReference>
<dbReference type="PRINTS" id="PR00344">
    <property type="entry name" value="BCTRLSENSOR"/>
</dbReference>
<accession>A0AAW7XN73</accession>
<evidence type="ECO:0000256" key="2">
    <source>
        <dbReference type="ARBA" id="ARBA00004651"/>
    </source>
</evidence>
<dbReference type="InterPro" id="IPR005467">
    <property type="entry name" value="His_kinase_dom"/>
</dbReference>
<dbReference type="EC" id="2.7.13.3" evidence="3"/>
<keyword evidence="12" id="KW-0902">Two-component regulatory system</keyword>
<evidence type="ECO:0000256" key="7">
    <source>
        <dbReference type="ARBA" id="ARBA00022692"/>
    </source>
</evidence>
<dbReference type="GO" id="GO:0000155">
    <property type="term" value="F:phosphorelay sensor kinase activity"/>
    <property type="evidence" value="ECO:0007669"/>
    <property type="project" value="InterPro"/>
</dbReference>
<dbReference type="SMART" id="SM00387">
    <property type="entry name" value="HATPase_c"/>
    <property type="match status" value="1"/>
</dbReference>
<dbReference type="GO" id="GO:0005886">
    <property type="term" value="C:plasma membrane"/>
    <property type="evidence" value="ECO:0007669"/>
    <property type="project" value="UniProtKB-SubCell"/>
</dbReference>
<evidence type="ECO:0000256" key="9">
    <source>
        <dbReference type="ARBA" id="ARBA00022777"/>
    </source>
</evidence>
<dbReference type="SUPFAM" id="SSF47384">
    <property type="entry name" value="Homodimeric domain of signal transducing histidine kinase"/>
    <property type="match status" value="1"/>
</dbReference>
<dbReference type="SMART" id="SM00091">
    <property type="entry name" value="PAS"/>
    <property type="match status" value="1"/>
</dbReference>
<dbReference type="InterPro" id="IPR000700">
    <property type="entry name" value="PAS-assoc_C"/>
</dbReference>
<keyword evidence="10 19" id="KW-0067">ATP-binding</keyword>
<dbReference type="PROSITE" id="PS50113">
    <property type="entry name" value="PAC"/>
    <property type="match status" value="1"/>
</dbReference>
<keyword evidence="14" id="KW-0175">Coiled coil</keyword>
<evidence type="ECO:0000256" key="3">
    <source>
        <dbReference type="ARBA" id="ARBA00012438"/>
    </source>
</evidence>
<reference evidence="19" key="1">
    <citation type="submission" date="2023-07" db="EMBL/GenBank/DDBJ databases">
        <title>Genome content predicts the carbon catabolic preferences of heterotrophic bacteria.</title>
        <authorList>
            <person name="Gralka M."/>
        </authorList>
    </citation>
    <scope>NUCLEOTIDE SEQUENCE</scope>
    <source>
        <strain evidence="20">5G01</strain>
        <strain evidence="19">I2M16</strain>
    </source>
</reference>
<evidence type="ECO:0000256" key="8">
    <source>
        <dbReference type="ARBA" id="ARBA00022741"/>
    </source>
</evidence>
<feature type="domain" description="PAS" evidence="17">
    <location>
        <begin position="308"/>
        <end position="348"/>
    </location>
</feature>
<evidence type="ECO:0000256" key="10">
    <source>
        <dbReference type="ARBA" id="ARBA00022840"/>
    </source>
</evidence>
<dbReference type="PIRSF" id="PIRSF036431">
    <property type="entry name" value="STHK_DctB"/>
    <property type="match status" value="1"/>
</dbReference>
<dbReference type="InterPro" id="IPR033479">
    <property type="entry name" value="dCache_1"/>
</dbReference>
<feature type="domain" description="Histidine kinase" evidence="16">
    <location>
        <begin position="472"/>
        <end position="686"/>
    </location>
</feature>
<dbReference type="InterPro" id="IPR035965">
    <property type="entry name" value="PAS-like_dom_sf"/>
</dbReference>
<comment type="catalytic activity">
    <reaction evidence="1">
        <text>ATP + protein L-histidine = ADP + protein N-phospho-L-histidine.</text>
        <dbReference type="EC" id="2.7.13.3"/>
    </reaction>
</comment>
<evidence type="ECO:0000313" key="22">
    <source>
        <dbReference type="Proteomes" id="UP001177341"/>
    </source>
</evidence>
<dbReference type="SUPFAM" id="SSF55874">
    <property type="entry name" value="ATPase domain of HSP90 chaperone/DNA topoisomerase II/histidine kinase"/>
    <property type="match status" value="1"/>
</dbReference>
<evidence type="ECO:0000256" key="1">
    <source>
        <dbReference type="ARBA" id="ARBA00000085"/>
    </source>
</evidence>
<dbReference type="RefSeq" id="WP_075171851.1">
    <property type="nucleotide sequence ID" value="NZ_JALRCW010000065.1"/>
</dbReference>
<organism evidence="19 21">
    <name type="scientific">Neptunomonas phycophila</name>
    <dbReference type="NCBI Taxonomy" id="1572645"/>
    <lineage>
        <taxon>Bacteria</taxon>
        <taxon>Pseudomonadati</taxon>
        <taxon>Pseudomonadota</taxon>
        <taxon>Gammaproteobacteria</taxon>
        <taxon>Oceanospirillales</taxon>
        <taxon>Oceanospirillaceae</taxon>
        <taxon>Neptunomonas</taxon>
    </lineage>
</organism>
<evidence type="ECO:0000313" key="19">
    <source>
        <dbReference type="EMBL" id="MDO6454759.1"/>
    </source>
</evidence>
<evidence type="ECO:0000256" key="12">
    <source>
        <dbReference type="ARBA" id="ARBA00023012"/>
    </source>
</evidence>
<evidence type="ECO:0000256" key="13">
    <source>
        <dbReference type="ARBA" id="ARBA00023136"/>
    </source>
</evidence>
<dbReference type="PANTHER" id="PTHR43065:SF46">
    <property type="entry name" value="C4-DICARBOXYLATE TRANSPORT SENSOR PROTEIN DCTB"/>
    <property type="match status" value="1"/>
</dbReference>
<dbReference type="InterPro" id="IPR017055">
    <property type="entry name" value="Sig_transdc_His_kinase_DctB"/>
</dbReference>
<proteinExistence type="predicted"/>
<dbReference type="NCBIfam" id="TIGR00229">
    <property type="entry name" value="sensory_box"/>
    <property type="match status" value="1"/>
</dbReference>
<evidence type="ECO:0000313" key="21">
    <source>
        <dbReference type="Proteomes" id="UP001169862"/>
    </source>
</evidence>
<dbReference type="Pfam" id="PF02743">
    <property type="entry name" value="dCache_1"/>
    <property type="match status" value="1"/>
</dbReference>
<dbReference type="Proteomes" id="UP001169862">
    <property type="component" value="Unassembled WGS sequence"/>
</dbReference>
<dbReference type="Pfam" id="PF13426">
    <property type="entry name" value="PAS_9"/>
    <property type="match status" value="1"/>
</dbReference>
<evidence type="ECO:0000256" key="5">
    <source>
        <dbReference type="ARBA" id="ARBA00022553"/>
    </source>
</evidence>
<dbReference type="InterPro" id="IPR000014">
    <property type="entry name" value="PAS"/>
</dbReference>
<evidence type="ECO:0000256" key="11">
    <source>
        <dbReference type="ARBA" id="ARBA00022989"/>
    </source>
</evidence>
<keyword evidence="7 15" id="KW-0812">Transmembrane</keyword>
<dbReference type="GO" id="GO:0005524">
    <property type="term" value="F:ATP binding"/>
    <property type="evidence" value="ECO:0007669"/>
    <property type="project" value="UniProtKB-KW"/>
</dbReference>
<dbReference type="EMBL" id="JAUYVO010000005">
    <property type="protein sequence ID" value="MDP2522582.1"/>
    <property type="molecule type" value="Genomic_DNA"/>
</dbReference>
<keyword evidence="6" id="KW-0808">Transferase</keyword>
<dbReference type="CDD" id="cd00075">
    <property type="entry name" value="HATPase"/>
    <property type="match status" value="1"/>
</dbReference>
<dbReference type="SUPFAM" id="SSF55785">
    <property type="entry name" value="PYP-like sensor domain (PAS domain)"/>
    <property type="match status" value="1"/>
</dbReference>
<feature type="transmembrane region" description="Helical" evidence="15">
    <location>
        <begin position="268"/>
        <end position="288"/>
    </location>
</feature>
<dbReference type="CDD" id="cd00082">
    <property type="entry name" value="HisKA"/>
    <property type="match status" value="1"/>
</dbReference>
<keyword evidence="11 15" id="KW-1133">Transmembrane helix</keyword>
<evidence type="ECO:0000256" key="4">
    <source>
        <dbReference type="ARBA" id="ARBA00022475"/>
    </source>
</evidence>
<keyword evidence="8" id="KW-0547">Nucleotide-binding</keyword>
<keyword evidence="5" id="KW-0597">Phosphoprotein</keyword>
<dbReference type="EMBL" id="JAUOPG010000010">
    <property type="protein sequence ID" value="MDO6454759.1"/>
    <property type="molecule type" value="Genomic_DNA"/>
</dbReference>
<evidence type="ECO:0000256" key="6">
    <source>
        <dbReference type="ARBA" id="ARBA00022679"/>
    </source>
</evidence>
<evidence type="ECO:0000256" key="15">
    <source>
        <dbReference type="SAM" id="Phobius"/>
    </source>
</evidence>
<name>A0AAW7XN73_9GAMM</name>
<evidence type="ECO:0000259" key="18">
    <source>
        <dbReference type="PROSITE" id="PS50113"/>
    </source>
</evidence>
<dbReference type="PROSITE" id="PS50109">
    <property type="entry name" value="HIS_KIN"/>
    <property type="match status" value="1"/>
</dbReference>
<dbReference type="InterPro" id="IPR003661">
    <property type="entry name" value="HisK_dim/P_dom"/>
</dbReference>
<comment type="subcellular location">
    <subcellularLocation>
        <location evidence="2">Cell membrane</location>
        <topology evidence="2">Multi-pass membrane protein</topology>
    </subcellularLocation>
</comment>
<dbReference type="Pfam" id="PF02518">
    <property type="entry name" value="HATPase_c"/>
    <property type="match status" value="1"/>
</dbReference>
<keyword evidence="4" id="KW-1003">Cell membrane</keyword>
<protein>
    <recommendedName>
        <fullName evidence="3">histidine kinase</fullName>
        <ecNumber evidence="3">2.7.13.3</ecNumber>
    </recommendedName>
</protein>
<dbReference type="CDD" id="cd18773">
    <property type="entry name" value="PDC1_HK_sensor"/>
    <property type="match status" value="1"/>
</dbReference>
<keyword evidence="22" id="KW-1185">Reference proteome</keyword>
<evidence type="ECO:0000259" key="17">
    <source>
        <dbReference type="PROSITE" id="PS50112"/>
    </source>
</evidence>
<dbReference type="PANTHER" id="PTHR43065">
    <property type="entry name" value="SENSOR HISTIDINE KINASE"/>
    <property type="match status" value="1"/>
</dbReference>
<dbReference type="InterPro" id="IPR003594">
    <property type="entry name" value="HATPase_dom"/>
</dbReference>
<dbReference type="SMART" id="SM00388">
    <property type="entry name" value="HisKA"/>
    <property type="match status" value="1"/>
</dbReference>
<evidence type="ECO:0000256" key="14">
    <source>
        <dbReference type="SAM" id="Coils"/>
    </source>
</evidence>
<dbReference type="PROSITE" id="PS50112">
    <property type="entry name" value="PAS"/>
    <property type="match status" value="1"/>
</dbReference>
<dbReference type="Gene3D" id="3.30.450.20">
    <property type="entry name" value="PAS domain"/>
    <property type="match status" value="2"/>
</dbReference>
<dbReference type="Gene3D" id="1.10.287.130">
    <property type="match status" value="1"/>
</dbReference>
<feature type="transmembrane region" description="Helical" evidence="15">
    <location>
        <begin position="7"/>
        <end position="25"/>
    </location>
</feature>
<evidence type="ECO:0000313" key="20">
    <source>
        <dbReference type="EMBL" id="MDP2522582.1"/>
    </source>
</evidence>
<keyword evidence="9" id="KW-0418">Kinase</keyword>
<keyword evidence="13 15" id="KW-0472">Membrane</keyword>
<dbReference type="Gene3D" id="3.30.565.10">
    <property type="entry name" value="Histidine kinase-like ATPase, C-terminal domain"/>
    <property type="match status" value="1"/>
</dbReference>
<comment type="caution">
    <text evidence="19">The sequence shown here is derived from an EMBL/GenBank/DDBJ whole genome shotgun (WGS) entry which is preliminary data.</text>
</comment>
<dbReference type="Pfam" id="PF00512">
    <property type="entry name" value="HisKA"/>
    <property type="match status" value="1"/>
</dbReference>